<evidence type="ECO:0000313" key="1">
    <source>
        <dbReference type="EMBL" id="CAJ2641275.1"/>
    </source>
</evidence>
<dbReference type="Proteomes" id="UP001177021">
    <property type="component" value="Unassembled WGS sequence"/>
</dbReference>
<proteinExistence type="predicted"/>
<comment type="caution">
    <text evidence="1">The sequence shown here is derived from an EMBL/GenBank/DDBJ whole genome shotgun (WGS) entry which is preliminary data.</text>
</comment>
<organism evidence="1 2">
    <name type="scientific">Trifolium pratense</name>
    <name type="common">Red clover</name>
    <dbReference type="NCBI Taxonomy" id="57577"/>
    <lineage>
        <taxon>Eukaryota</taxon>
        <taxon>Viridiplantae</taxon>
        <taxon>Streptophyta</taxon>
        <taxon>Embryophyta</taxon>
        <taxon>Tracheophyta</taxon>
        <taxon>Spermatophyta</taxon>
        <taxon>Magnoliopsida</taxon>
        <taxon>eudicotyledons</taxon>
        <taxon>Gunneridae</taxon>
        <taxon>Pentapetalae</taxon>
        <taxon>rosids</taxon>
        <taxon>fabids</taxon>
        <taxon>Fabales</taxon>
        <taxon>Fabaceae</taxon>
        <taxon>Papilionoideae</taxon>
        <taxon>50 kb inversion clade</taxon>
        <taxon>NPAAA clade</taxon>
        <taxon>Hologalegina</taxon>
        <taxon>IRL clade</taxon>
        <taxon>Trifolieae</taxon>
        <taxon>Trifolium</taxon>
    </lineage>
</organism>
<gene>
    <name evidence="1" type="ORF">MILVUS5_LOCUS10956</name>
</gene>
<keyword evidence="2" id="KW-1185">Reference proteome</keyword>
<evidence type="ECO:0000313" key="2">
    <source>
        <dbReference type="Proteomes" id="UP001177021"/>
    </source>
</evidence>
<accession>A0ACB0J9L7</accession>
<protein>
    <submittedName>
        <fullName evidence="1">Uncharacterized protein</fullName>
    </submittedName>
</protein>
<name>A0ACB0J9L7_TRIPR</name>
<sequence>MFLIHIDILSVLLSHSHQSIYKYTHASTYVFGVAMLIHKPHINHFFEFKEKVLFKEMEKMKFVKNGVSNKLPPGFRFQPTDQELVFQYLKCKTFSYQLPASIIPEINVCKYDPWELPGNHGEQDMYFFSAKEAKYRNGNRMNRSTNSGYWKATGSDKKVSVSSSISNGGIAGIRKSLVFYNRKSPNGSRTHWIMHEYRLVSVETTACNQSFYEIDIGDWVLCRIFMKKRSNRMTLNTNVDEAQPKFFDFMTAHKSSAPNPTTHFSSSSSCSSSGEVCSSGERCSYVYADF</sequence>
<reference evidence="1" key="1">
    <citation type="submission" date="2023-10" db="EMBL/GenBank/DDBJ databases">
        <authorList>
            <person name="Rodriguez Cubillos JULIANA M."/>
            <person name="De Vega J."/>
        </authorList>
    </citation>
    <scope>NUCLEOTIDE SEQUENCE</scope>
</reference>
<dbReference type="EMBL" id="CASHSV030000024">
    <property type="protein sequence ID" value="CAJ2641275.1"/>
    <property type="molecule type" value="Genomic_DNA"/>
</dbReference>